<evidence type="ECO:0000259" key="8">
    <source>
        <dbReference type="PROSITE" id="PS50102"/>
    </source>
</evidence>
<dbReference type="GO" id="GO:0003729">
    <property type="term" value="F:mRNA binding"/>
    <property type="evidence" value="ECO:0007669"/>
    <property type="project" value="UniProtKB-ARBA"/>
</dbReference>
<dbReference type="GO" id="GO:1990904">
    <property type="term" value="C:ribonucleoprotein complex"/>
    <property type="evidence" value="ECO:0007669"/>
    <property type="project" value="InterPro"/>
</dbReference>
<dbReference type="PROSITE" id="PS50102">
    <property type="entry name" value="RRM"/>
    <property type="match status" value="3"/>
</dbReference>
<feature type="domain" description="RRM" evidence="8">
    <location>
        <begin position="160"/>
        <end position="238"/>
    </location>
</feature>
<dbReference type="NCBIfam" id="TIGR01661">
    <property type="entry name" value="ELAV_HUD_SF"/>
    <property type="match status" value="1"/>
</dbReference>
<dbReference type="Pfam" id="PF00076">
    <property type="entry name" value="RRM_1"/>
    <property type="match status" value="3"/>
</dbReference>
<dbReference type="InterPro" id="IPR012677">
    <property type="entry name" value="Nucleotide-bd_a/b_plait_sf"/>
</dbReference>
<evidence type="ECO:0000256" key="4">
    <source>
        <dbReference type="ARBA" id="ARBA00022884"/>
    </source>
</evidence>
<name>A0AA85K3G1_TRIRE</name>
<evidence type="ECO:0000256" key="5">
    <source>
        <dbReference type="ARBA" id="ARBA00023242"/>
    </source>
</evidence>
<dbReference type="Gene3D" id="3.30.70.330">
    <property type="match status" value="3"/>
</dbReference>
<organism evidence="9 10">
    <name type="scientific">Trichobilharzia regenti</name>
    <name type="common">Nasal bird schistosome</name>
    <dbReference type="NCBI Taxonomy" id="157069"/>
    <lineage>
        <taxon>Eukaryota</taxon>
        <taxon>Metazoa</taxon>
        <taxon>Spiralia</taxon>
        <taxon>Lophotrochozoa</taxon>
        <taxon>Platyhelminthes</taxon>
        <taxon>Trematoda</taxon>
        <taxon>Digenea</taxon>
        <taxon>Strigeidida</taxon>
        <taxon>Schistosomatoidea</taxon>
        <taxon>Schistosomatidae</taxon>
        <taxon>Trichobilharzia</taxon>
    </lineage>
</organism>
<keyword evidence="5" id="KW-0539">Nucleus</keyword>
<dbReference type="InterPro" id="IPR002343">
    <property type="entry name" value="Hud_Sxl_RNA"/>
</dbReference>
<evidence type="ECO:0000256" key="1">
    <source>
        <dbReference type="ARBA" id="ARBA00004123"/>
    </source>
</evidence>
<dbReference type="InterPro" id="IPR035979">
    <property type="entry name" value="RBD_domain_sf"/>
</dbReference>
<dbReference type="Proteomes" id="UP000050795">
    <property type="component" value="Unassembled WGS sequence"/>
</dbReference>
<comment type="similarity">
    <text evidence="2">Belongs to the RRM elav family.</text>
</comment>
<dbReference type="AlphaFoldDB" id="A0AA85K3G1"/>
<keyword evidence="9" id="KW-1185">Reference proteome</keyword>
<dbReference type="InterPro" id="IPR006548">
    <property type="entry name" value="ELAD_HU_SF"/>
</dbReference>
<dbReference type="PRINTS" id="PR00961">
    <property type="entry name" value="HUDSXLRNA"/>
</dbReference>
<feature type="region of interest" description="Disordered" evidence="7">
    <location>
        <begin position="57"/>
        <end position="87"/>
    </location>
</feature>
<dbReference type="GO" id="GO:0050686">
    <property type="term" value="P:negative regulation of mRNA processing"/>
    <property type="evidence" value="ECO:0007669"/>
    <property type="project" value="UniProtKB-ARBA"/>
</dbReference>
<comment type="subcellular location">
    <subcellularLocation>
        <location evidence="1">Nucleus</location>
    </subcellularLocation>
</comment>
<dbReference type="FunFam" id="3.30.70.330:FF:000205">
    <property type="entry name" value="Sex lethal, isoform B"/>
    <property type="match status" value="1"/>
</dbReference>
<dbReference type="GO" id="GO:0005737">
    <property type="term" value="C:cytoplasm"/>
    <property type="evidence" value="ECO:0007669"/>
    <property type="project" value="UniProtKB-ARBA"/>
</dbReference>
<feature type="compositionally biased region" description="Polar residues" evidence="7">
    <location>
        <begin position="67"/>
        <end position="80"/>
    </location>
</feature>
<feature type="region of interest" description="Disordered" evidence="7">
    <location>
        <begin position="103"/>
        <end position="141"/>
    </location>
</feature>
<dbReference type="InterPro" id="IPR000504">
    <property type="entry name" value="RRM_dom"/>
</dbReference>
<keyword evidence="3" id="KW-0677">Repeat</keyword>
<accession>A0AA85K3G1</accession>
<protein>
    <submittedName>
        <fullName evidence="10">ELAV-like protein 2</fullName>
    </submittedName>
</protein>
<feature type="domain" description="RRM" evidence="8">
    <location>
        <begin position="246"/>
        <end position="326"/>
    </location>
</feature>
<evidence type="ECO:0000256" key="3">
    <source>
        <dbReference type="ARBA" id="ARBA00022737"/>
    </source>
</evidence>
<feature type="domain" description="RRM" evidence="8">
    <location>
        <begin position="569"/>
        <end position="647"/>
    </location>
</feature>
<dbReference type="CDD" id="cd12652">
    <property type="entry name" value="RRM2_Hu"/>
    <property type="match status" value="1"/>
</dbReference>
<proteinExistence type="inferred from homology"/>
<dbReference type="SMART" id="SM00360">
    <property type="entry name" value="RRM"/>
    <property type="match status" value="3"/>
</dbReference>
<evidence type="ECO:0000313" key="10">
    <source>
        <dbReference type="WBParaSite" id="TREG1_68170.1"/>
    </source>
</evidence>
<dbReference type="GO" id="GO:0009967">
    <property type="term" value="P:positive regulation of signal transduction"/>
    <property type="evidence" value="ECO:0007669"/>
    <property type="project" value="UniProtKB-ARBA"/>
</dbReference>
<dbReference type="PANTHER" id="PTHR10352">
    <property type="entry name" value="EUKARYOTIC TRANSLATION INITIATION FACTOR 3 SUBUNIT G"/>
    <property type="match status" value="1"/>
</dbReference>
<evidence type="ECO:0000256" key="2">
    <source>
        <dbReference type="ARBA" id="ARBA00006266"/>
    </source>
</evidence>
<dbReference type="GO" id="GO:0005634">
    <property type="term" value="C:nucleus"/>
    <property type="evidence" value="ECO:0007669"/>
    <property type="project" value="UniProtKB-SubCell"/>
</dbReference>
<keyword evidence="4 6" id="KW-0694">RNA-binding</keyword>
<dbReference type="SUPFAM" id="SSF54928">
    <property type="entry name" value="RNA-binding domain, RBD"/>
    <property type="match status" value="3"/>
</dbReference>
<evidence type="ECO:0000256" key="6">
    <source>
        <dbReference type="PROSITE-ProRule" id="PRU00176"/>
    </source>
</evidence>
<dbReference type="GO" id="GO:0010629">
    <property type="term" value="P:negative regulation of gene expression"/>
    <property type="evidence" value="ECO:0007669"/>
    <property type="project" value="UniProtKB-ARBA"/>
</dbReference>
<evidence type="ECO:0000313" key="9">
    <source>
        <dbReference type="Proteomes" id="UP000050795"/>
    </source>
</evidence>
<reference evidence="9" key="1">
    <citation type="submission" date="2022-06" db="EMBL/GenBank/DDBJ databases">
        <authorList>
            <person name="Berger JAMES D."/>
            <person name="Berger JAMES D."/>
        </authorList>
    </citation>
    <scope>NUCLEOTIDE SEQUENCE [LARGE SCALE GENOMIC DNA]</scope>
</reference>
<feature type="compositionally biased region" description="Low complexity" evidence="7">
    <location>
        <begin position="117"/>
        <end position="141"/>
    </location>
</feature>
<dbReference type="CDD" id="cd12377">
    <property type="entry name" value="RRM3_Hu"/>
    <property type="match status" value="1"/>
</dbReference>
<sequence length="686" mass="73063">MGKPENTCTNKTEKITSSNSNLSFIGTQSNTSATMTNTKSTVQYNLNKCSPVVNNNQGNISDCRMTNRLQNPTRNTSNKAASGDTGDISSVCEISKSQNYDESLVNQNGRGSGGSISVTPVLSTQSSSSGSVAVNDKTSQSSYSTVSGSVMCNNSQENKTNLIINYLPPNMSQEEVRALFSSVGEVESCKLVREKTSGESLGYAFVKFCNSADAGKAIKTMNGLRLQNKTVKVSLARPSSEAIKGANLYICGLPRKMNQCELEKLFSTCGHIITARILYDTKTGLSRGVAFIRYDQRTEAEIAIRRLNGYLPPGANEPITVKFANSPGSNRAENFSLCYIKSPDGEAGIRYPPNSGPYNTGGLNQVGKIMPGFPVEPSEMNQTRNKKNDHLHNTSVNGSQFNNASTCSVRTVVNRVQTPPVTISRSNGNTNCSTSYKNSCISGNSTGTGSHTQTISNKLSLHITNTSAANNINSSKTSDVGISGSLNKLNNVTRLKCQAAAAAVAAISGGTGAALRCTNNMLGSPLATSFPAGLPTFGMEFMRGIGPSAHALLAPAFAASSGALTATGWCIFVYNLAPDTEESILWQLFGPFGAVQTVKVICDPATGKCKGFGFVTMSNYEEALLAIHSLNGFTLGNRILQVSFKTTPNPKQMRYFTNNFIDRNLLLSNLPGSITPVSNTTFTQNS</sequence>
<evidence type="ECO:0000256" key="7">
    <source>
        <dbReference type="SAM" id="MobiDB-lite"/>
    </source>
</evidence>
<dbReference type="FunFam" id="3.30.70.330:FF:000383">
    <property type="entry name" value="Sex lethal, isoform D"/>
    <property type="match status" value="1"/>
</dbReference>
<dbReference type="WBParaSite" id="TREG1_68170.1">
    <property type="protein sequence ID" value="TREG1_68170.1"/>
    <property type="gene ID" value="TREG1_68170"/>
</dbReference>
<reference evidence="10" key="2">
    <citation type="submission" date="2023-11" db="UniProtKB">
        <authorList>
            <consortium name="WormBaseParasite"/>
        </authorList>
    </citation>
    <scope>IDENTIFICATION</scope>
</reference>